<evidence type="ECO:0000256" key="4">
    <source>
        <dbReference type="ARBA" id="ARBA00022737"/>
    </source>
</evidence>
<keyword evidence="4" id="KW-0677">Repeat</keyword>
<dbReference type="InterPro" id="IPR056907">
    <property type="entry name" value="UTP6_C"/>
</dbReference>
<dbReference type="InterPro" id="IPR013949">
    <property type="entry name" value="Utp6"/>
</dbReference>
<dbReference type="AlphaFoldDB" id="A0A8J1Y689"/>
<dbReference type="Pfam" id="PF24892">
    <property type="entry name" value="UTP6_C"/>
    <property type="match status" value="1"/>
</dbReference>
<reference evidence="8" key="1">
    <citation type="submission" date="2022-03" db="EMBL/GenBank/DDBJ databases">
        <authorList>
            <person name="Martin C."/>
        </authorList>
    </citation>
    <scope>NUCLEOTIDE SEQUENCE</scope>
</reference>
<comment type="subcellular location">
    <subcellularLocation>
        <location evidence="1">Nucleus</location>
        <location evidence="1">Nucleolus</location>
    </subcellularLocation>
</comment>
<dbReference type="InterPro" id="IPR011990">
    <property type="entry name" value="TPR-like_helical_dom_sf"/>
</dbReference>
<organism evidence="8 9">
    <name type="scientific">Owenia fusiformis</name>
    <name type="common">Polychaete worm</name>
    <dbReference type="NCBI Taxonomy" id="6347"/>
    <lineage>
        <taxon>Eukaryota</taxon>
        <taxon>Metazoa</taxon>
        <taxon>Spiralia</taxon>
        <taxon>Lophotrochozoa</taxon>
        <taxon>Annelida</taxon>
        <taxon>Polychaeta</taxon>
        <taxon>Sedentaria</taxon>
        <taxon>Canalipalpata</taxon>
        <taxon>Sabellida</taxon>
        <taxon>Oweniida</taxon>
        <taxon>Oweniidae</taxon>
        <taxon>Owenia</taxon>
    </lineage>
</organism>
<comment type="similarity">
    <text evidence="2">Belongs to the UTP6 family.</text>
</comment>
<dbReference type="GO" id="GO:0032040">
    <property type="term" value="C:small-subunit processome"/>
    <property type="evidence" value="ECO:0007669"/>
    <property type="project" value="TreeGrafter"/>
</dbReference>
<gene>
    <name evidence="8" type="ORF">OFUS_LOCUS18396</name>
</gene>
<dbReference type="Proteomes" id="UP000749559">
    <property type="component" value="Unassembled WGS sequence"/>
</dbReference>
<evidence type="ECO:0000256" key="5">
    <source>
        <dbReference type="ARBA" id="ARBA00023242"/>
    </source>
</evidence>
<accession>A0A8J1Y689</accession>
<keyword evidence="3" id="KW-0698">rRNA processing</keyword>
<evidence type="ECO:0000313" key="9">
    <source>
        <dbReference type="Proteomes" id="UP000749559"/>
    </source>
</evidence>
<dbReference type="SMART" id="SM00386">
    <property type="entry name" value="HAT"/>
    <property type="match status" value="8"/>
</dbReference>
<dbReference type="Gene3D" id="1.25.40.10">
    <property type="entry name" value="Tetratricopeptide repeat domain"/>
    <property type="match status" value="3"/>
</dbReference>
<dbReference type="PANTHER" id="PTHR23271">
    <property type="entry name" value="HEPATOCELLULAR CARCINOMA-ASSOCIATED ANTIGEN 66"/>
    <property type="match status" value="1"/>
</dbReference>
<feature type="domain" description="U3 small nucleolar RNA-associated protein 6 homolog C-terminal" evidence="7">
    <location>
        <begin position="291"/>
        <end position="561"/>
    </location>
</feature>
<dbReference type="OrthoDB" id="28112at2759"/>
<name>A0A8J1Y689_OWEFU</name>
<evidence type="ECO:0008006" key="10">
    <source>
        <dbReference type="Google" id="ProtNLM"/>
    </source>
</evidence>
<dbReference type="Pfam" id="PF08640">
    <property type="entry name" value="U3_assoc_6"/>
    <property type="match status" value="1"/>
</dbReference>
<protein>
    <recommendedName>
        <fullName evidence="10">U3 small nucleolar RNA-associated protein 6 homolog</fullName>
    </recommendedName>
</protein>
<dbReference type="InterPro" id="IPR003107">
    <property type="entry name" value="HAT"/>
</dbReference>
<comment type="caution">
    <text evidence="8">The sequence shown here is derived from an EMBL/GenBank/DDBJ whole genome shotgun (WGS) entry which is preliminary data.</text>
</comment>
<evidence type="ECO:0000256" key="2">
    <source>
        <dbReference type="ARBA" id="ARBA00010734"/>
    </source>
</evidence>
<dbReference type="PANTHER" id="PTHR23271:SF1">
    <property type="entry name" value="U3 SMALL NUCLEOLAR RNA-ASSOCIATED PROTEIN 6 HOMOLOG"/>
    <property type="match status" value="1"/>
</dbReference>
<dbReference type="InterPro" id="IPR055347">
    <property type="entry name" value="UTP6_N"/>
</dbReference>
<dbReference type="SUPFAM" id="SSF48452">
    <property type="entry name" value="TPR-like"/>
    <property type="match status" value="2"/>
</dbReference>
<evidence type="ECO:0000313" key="8">
    <source>
        <dbReference type="EMBL" id="CAH1793560.1"/>
    </source>
</evidence>
<dbReference type="EMBL" id="CAIIXF020000009">
    <property type="protein sequence ID" value="CAH1793560.1"/>
    <property type="molecule type" value="Genomic_DNA"/>
</dbReference>
<sequence length="580" mass="68166">MAEFVQQRIEEMLPELEQMERVKLFTKEEARSILKKRKAYEYKLRRKSKLKEDFLQYIQYEINVLNLVRKRRQKIGYTFKRVEIDVAIVQRIHKLFQLALSRFQDDVKLWLSHIQFSKQRGEKASVSRIYNQMLQIHTRKPELWILAAKWEMEDALSTDNARNFLQRGLRFNPKSKELWRESYRMELLYADKLRKRSEILGAMNEEGPSDAVLKGMVALIVFRKAVEEFDEDIEMWLSFLPIARLFDFTQPHQTEILNFARERHGDKEVTWEAVAKQHLAAQGAISRKMEQRCCMVFEEAVKNIPTEHMWDLYLGMYLELLQTQTKHLDMRGARFLELCERASDIGLLSQQMALQWIEATSNLGKVESLLQVCSKCTKQHPTSVQLWTRHLTAVAETLVNEDTQQSLFDVFNKALKLVDPKESLPLYTVVINWCLAVNSSEIEQIFKRGCEACREVSVILKEQYLEWSALTQGIHTARKVYNGLKSQKPLSVEFFLCAVRLEKSQVEPRIKNLRQIYDDALSEFGESESGLWLDYIKMELEHPKGQPENASKLHWRAVKTLTVTDRFMTEYTLLQTGHLD</sequence>
<dbReference type="GO" id="GO:0030515">
    <property type="term" value="F:snoRNA binding"/>
    <property type="evidence" value="ECO:0007669"/>
    <property type="project" value="InterPro"/>
</dbReference>
<evidence type="ECO:0000259" key="7">
    <source>
        <dbReference type="Pfam" id="PF24892"/>
    </source>
</evidence>
<proteinExistence type="inferred from homology"/>
<keyword evidence="9" id="KW-1185">Reference proteome</keyword>
<evidence type="ECO:0000259" key="6">
    <source>
        <dbReference type="Pfam" id="PF08640"/>
    </source>
</evidence>
<evidence type="ECO:0000256" key="3">
    <source>
        <dbReference type="ARBA" id="ARBA00022552"/>
    </source>
</evidence>
<evidence type="ECO:0000256" key="1">
    <source>
        <dbReference type="ARBA" id="ARBA00004604"/>
    </source>
</evidence>
<dbReference type="GO" id="GO:0000462">
    <property type="term" value="P:maturation of SSU-rRNA from tricistronic rRNA transcript (SSU-rRNA, 5.8S rRNA, LSU-rRNA)"/>
    <property type="evidence" value="ECO:0007669"/>
    <property type="project" value="InterPro"/>
</dbReference>
<dbReference type="GO" id="GO:0034388">
    <property type="term" value="C:Pwp2p-containing subcomplex of 90S preribosome"/>
    <property type="evidence" value="ECO:0007669"/>
    <property type="project" value="TreeGrafter"/>
</dbReference>
<keyword evidence="5" id="KW-0539">Nucleus</keyword>
<feature type="domain" description="U3 small nucleolar RNA-associated protein 6 N-terminal" evidence="6">
    <location>
        <begin position="9"/>
        <end position="91"/>
    </location>
</feature>